<reference evidence="1" key="1">
    <citation type="submission" date="2018-07" db="EMBL/GenBank/DDBJ databases">
        <title>Functional screening for triclosan resistance in a wastewater metagenome and isolates of Escherichia coli and Enterococcus spp. from a large Canadian healthcare region.</title>
        <authorList>
            <person name="Cameron A."/>
            <person name="Barbieri R."/>
            <person name="Read R.R."/>
            <person name="Church D.L."/>
            <person name="Adator E.H."/>
            <person name="McAllister T.A."/>
        </authorList>
    </citation>
    <scope>NUCLEOTIDE SEQUENCE</scope>
</reference>
<organism evidence="1">
    <name type="scientific">uncultured organism</name>
    <dbReference type="NCBI Taxonomy" id="155900"/>
    <lineage>
        <taxon>unclassified sequences</taxon>
        <taxon>environmental samples</taxon>
    </lineage>
</organism>
<accession>A0A385FVB0</accession>
<evidence type="ECO:0000313" key="1">
    <source>
        <dbReference type="EMBL" id="AXV45649.1"/>
    </source>
</evidence>
<sequence length="79" mass="8964">MLHQVAVFFTDPRQAEQSIPIIEDAVHQIVGNGFELRHLNWLAFFQIAKQFDLHALRLLIEATDALFLFGTTLVFAVVA</sequence>
<proteinExistence type="predicted"/>
<dbReference type="EMBL" id="MH687389">
    <property type="protein sequence ID" value="AXV45649.1"/>
    <property type="molecule type" value="Genomic_DNA"/>
</dbReference>
<protein>
    <submittedName>
        <fullName evidence="1">Uncharacterized protein</fullName>
    </submittedName>
</protein>
<gene>
    <name evidence="1" type="ORF">TRI8_00026</name>
</gene>
<dbReference type="AlphaFoldDB" id="A0A385FVB0"/>
<name>A0A385FVB0_9ZZZZ</name>